<evidence type="ECO:0000313" key="1">
    <source>
        <dbReference type="EMBL" id="KAI0065326.1"/>
    </source>
</evidence>
<dbReference type="EMBL" id="MU277196">
    <property type="protein sequence ID" value="KAI0065326.1"/>
    <property type="molecule type" value="Genomic_DNA"/>
</dbReference>
<dbReference type="Proteomes" id="UP000814140">
    <property type="component" value="Unassembled WGS sequence"/>
</dbReference>
<evidence type="ECO:0000313" key="2">
    <source>
        <dbReference type="Proteomes" id="UP000814140"/>
    </source>
</evidence>
<protein>
    <submittedName>
        <fullName evidence="1">Uncharacterized protein</fullName>
    </submittedName>
</protein>
<name>A0ACB8TAX1_9AGAM</name>
<reference evidence="1" key="1">
    <citation type="submission" date="2021-03" db="EMBL/GenBank/DDBJ databases">
        <authorList>
            <consortium name="DOE Joint Genome Institute"/>
            <person name="Ahrendt S."/>
            <person name="Looney B.P."/>
            <person name="Miyauchi S."/>
            <person name="Morin E."/>
            <person name="Drula E."/>
            <person name="Courty P.E."/>
            <person name="Chicoki N."/>
            <person name="Fauchery L."/>
            <person name="Kohler A."/>
            <person name="Kuo A."/>
            <person name="Labutti K."/>
            <person name="Pangilinan J."/>
            <person name="Lipzen A."/>
            <person name="Riley R."/>
            <person name="Andreopoulos W."/>
            <person name="He G."/>
            <person name="Johnson J."/>
            <person name="Barry K.W."/>
            <person name="Grigoriev I.V."/>
            <person name="Nagy L."/>
            <person name="Hibbett D."/>
            <person name="Henrissat B."/>
            <person name="Matheny P.B."/>
            <person name="Labbe J."/>
            <person name="Martin F."/>
        </authorList>
    </citation>
    <scope>NUCLEOTIDE SEQUENCE</scope>
    <source>
        <strain evidence="1">HHB10654</strain>
    </source>
</reference>
<accession>A0ACB8TAX1</accession>
<organism evidence="1 2">
    <name type="scientific">Artomyces pyxidatus</name>
    <dbReference type="NCBI Taxonomy" id="48021"/>
    <lineage>
        <taxon>Eukaryota</taxon>
        <taxon>Fungi</taxon>
        <taxon>Dikarya</taxon>
        <taxon>Basidiomycota</taxon>
        <taxon>Agaricomycotina</taxon>
        <taxon>Agaricomycetes</taxon>
        <taxon>Russulales</taxon>
        <taxon>Auriscalpiaceae</taxon>
        <taxon>Artomyces</taxon>
    </lineage>
</organism>
<reference evidence="1" key="2">
    <citation type="journal article" date="2022" name="New Phytol.">
        <title>Evolutionary transition to the ectomycorrhizal habit in the genomes of a hyperdiverse lineage of mushroom-forming fungi.</title>
        <authorList>
            <person name="Looney B."/>
            <person name="Miyauchi S."/>
            <person name="Morin E."/>
            <person name="Drula E."/>
            <person name="Courty P.E."/>
            <person name="Kohler A."/>
            <person name="Kuo A."/>
            <person name="LaButti K."/>
            <person name="Pangilinan J."/>
            <person name="Lipzen A."/>
            <person name="Riley R."/>
            <person name="Andreopoulos W."/>
            <person name="He G."/>
            <person name="Johnson J."/>
            <person name="Nolan M."/>
            <person name="Tritt A."/>
            <person name="Barry K.W."/>
            <person name="Grigoriev I.V."/>
            <person name="Nagy L.G."/>
            <person name="Hibbett D."/>
            <person name="Henrissat B."/>
            <person name="Matheny P.B."/>
            <person name="Labbe J."/>
            <person name="Martin F.M."/>
        </authorList>
    </citation>
    <scope>NUCLEOTIDE SEQUENCE</scope>
    <source>
        <strain evidence="1">HHB10654</strain>
    </source>
</reference>
<comment type="caution">
    <text evidence="1">The sequence shown here is derived from an EMBL/GenBank/DDBJ whole genome shotgun (WGS) entry which is preliminary data.</text>
</comment>
<sequence length="397" mass="44834">MDPYLDDPEREEEEEELAAPAAKEPILAKDIFGSDSDLSDAPEDDDEDEPRAAPRRSPLATAELDESSDDSADEYAQSRPTAPKKRKRTKTQEEGASGGRRAGGQRKIQRKKKTAPTEEDLRDLPPEQASKLRLDMEIDTILKSKKTSRPKKRKKDEDVLDAAADMQVSQLREAMLSAADDDDKANRNKMPATAKLRLLPQVMEVLRRNALWQSIVDNNLMEGVRRWLEPLPDRGLPALNIQQEFISILPNLDIDTAVLKDSKLGRVILFYTKCKRVTPDIARIANALVSSWSRPIIKRSASYRDRAIPMAEDAVDDVPRTERLNAILARAKEGERNRTRKNAVMIPQRELGTYTVAPKANLGVLKNNLSVDLDTERRKRNADRLRSLTRKMQQSRA</sequence>
<proteinExistence type="predicted"/>
<gene>
    <name evidence="1" type="ORF">BV25DRAFT_1822483</name>
</gene>
<keyword evidence="2" id="KW-1185">Reference proteome</keyword>